<dbReference type="KEGG" id="ptc:phytr_5910"/>
<dbReference type="Gene3D" id="1.25.40.10">
    <property type="entry name" value="Tetratricopeptide repeat domain"/>
    <property type="match status" value="1"/>
</dbReference>
<dbReference type="InterPro" id="IPR011990">
    <property type="entry name" value="TPR-like_helical_dom_sf"/>
</dbReference>
<keyword evidence="2" id="KW-0472">Membrane</keyword>
<feature type="domain" description="Outer membrane lipoprotein BamD-like" evidence="5">
    <location>
        <begin position="49"/>
        <end position="241"/>
    </location>
</feature>
<evidence type="ECO:0000256" key="1">
    <source>
        <dbReference type="ARBA" id="ARBA00022729"/>
    </source>
</evidence>
<keyword evidence="1 4" id="KW-0732">Signal</keyword>
<proteinExistence type="predicted"/>
<dbReference type="InterPro" id="IPR017689">
    <property type="entry name" value="BamD"/>
</dbReference>
<dbReference type="PROSITE" id="PS51257">
    <property type="entry name" value="PROKAR_LIPOPROTEIN"/>
    <property type="match status" value="1"/>
</dbReference>
<feature type="chain" id="PRO_5015177468" evidence="4">
    <location>
        <begin position="18"/>
        <end position="268"/>
    </location>
</feature>
<evidence type="ECO:0000256" key="2">
    <source>
        <dbReference type="ARBA" id="ARBA00023136"/>
    </source>
</evidence>
<evidence type="ECO:0000256" key="4">
    <source>
        <dbReference type="SAM" id="SignalP"/>
    </source>
</evidence>
<name>A0A2P1P8E5_9RICK</name>
<keyword evidence="7" id="KW-1185">Reference proteome</keyword>
<dbReference type="OrthoDB" id="9804044at2"/>
<dbReference type="NCBIfam" id="TIGR03302">
    <property type="entry name" value="OM_YfiO"/>
    <property type="match status" value="1"/>
</dbReference>
<keyword evidence="3" id="KW-0998">Cell outer membrane</keyword>
<dbReference type="InterPro" id="IPR039565">
    <property type="entry name" value="BamD-like"/>
</dbReference>
<dbReference type="EMBL" id="CP027845">
    <property type="protein sequence ID" value="AVP87533.1"/>
    <property type="molecule type" value="Genomic_DNA"/>
</dbReference>
<gene>
    <name evidence="6" type="ORF">phytr_5910</name>
</gene>
<dbReference type="SUPFAM" id="SSF48452">
    <property type="entry name" value="TPR-like"/>
    <property type="match status" value="1"/>
</dbReference>
<evidence type="ECO:0000313" key="6">
    <source>
        <dbReference type="EMBL" id="AVP87533.1"/>
    </source>
</evidence>
<accession>A0A2P1P8E5</accession>
<evidence type="ECO:0000256" key="3">
    <source>
        <dbReference type="ARBA" id="ARBA00023237"/>
    </source>
</evidence>
<dbReference type="Pfam" id="PF13525">
    <property type="entry name" value="YfiO"/>
    <property type="match status" value="1"/>
</dbReference>
<dbReference type="RefSeq" id="WP_106874392.1">
    <property type="nucleotide sequence ID" value="NZ_CP027845.1"/>
</dbReference>
<keyword evidence="6" id="KW-0449">Lipoprotein</keyword>
<evidence type="ECO:0000313" key="7">
    <source>
        <dbReference type="Proteomes" id="UP000241762"/>
    </source>
</evidence>
<sequence>MLKSKGLYLLLSLCFLASCTKIKKYASSNITPDSTLYTVGTLEGPSTSNQKSTYQEGVELLNKKKYKKAAEKFANIYYEEPGGQITPYAELMEAYSYYLQGDYKDCIDILDNFISLHPVHYKIEWAYYLRANAAFEHIHDIYYDQNDTLDAKNFLEEVLDKFPYSKHRDDIRAKLSTIDDYINAREMYIGKYYMIGRNNPIAAINRFLPIASTDSIHQSEALFRLYEATLSLGLKDEASYYANRLTNKFPDSIWAQKARIKPNLKDDT</sequence>
<feature type="signal peptide" evidence="4">
    <location>
        <begin position="1"/>
        <end position="17"/>
    </location>
</feature>
<reference evidence="6 7" key="1">
    <citation type="submission" date="2018-03" db="EMBL/GenBank/DDBJ databases">
        <title>A gene transfer event suggests a long-term partnership between eustigmatophyte algae and a novel lineage of endosymbiotic bacteria.</title>
        <authorList>
            <person name="Yurchenko T."/>
            <person name="Sevcikova T."/>
            <person name="Pribyl P."/>
            <person name="El Karkouri K."/>
            <person name="Klimes V."/>
            <person name="Amaral R."/>
            <person name="Zbrankova V."/>
            <person name="Kim E."/>
            <person name="Raoult D."/>
            <person name="Santos L.M.A."/>
            <person name="Elias M."/>
        </authorList>
    </citation>
    <scope>NUCLEOTIDE SEQUENCE [LARGE SCALE GENOMIC DNA]</scope>
    <source>
        <strain evidence="6">CCALA 838</strain>
    </source>
</reference>
<organism evidence="6 7">
    <name type="scientific">Candidatus Phycorickettsia trachydisci</name>
    <dbReference type="NCBI Taxonomy" id="2115978"/>
    <lineage>
        <taxon>Bacteria</taxon>
        <taxon>Pseudomonadati</taxon>
        <taxon>Pseudomonadota</taxon>
        <taxon>Alphaproteobacteria</taxon>
        <taxon>Rickettsiales</taxon>
        <taxon>Rickettsiaceae</taxon>
        <taxon>Candidatus Phycorickettsia</taxon>
    </lineage>
</organism>
<evidence type="ECO:0000259" key="5">
    <source>
        <dbReference type="Pfam" id="PF13525"/>
    </source>
</evidence>
<dbReference type="AlphaFoldDB" id="A0A2P1P8E5"/>
<dbReference type="Proteomes" id="UP000241762">
    <property type="component" value="Chromosome"/>
</dbReference>
<protein>
    <submittedName>
        <fullName evidence="6">DNA uptake lipoprotein</fullName>
    </submittedName>
</protein>